<evidence type="ECO:0000256" key="5">
    <source>
        <dbReference type="ARBA" id="ARBA00022797"/>
    </source>
</evidence>
<dbReference type="GO" id="GO:0097176">
    <property type="term" value="P:epoxide metabolic process"/>
    <property type="evidence" value="ECO:0007669"/>
    <property type="project" value="TreeGrafter"/>
</dbReference>
<evidence type="ECO:0000256" key="7">
    <source>
        <dbReference type="PIRSR" id="PIRSR001112-1"/>
    </source>
</evidence>
<evidence type="ECO:0000259" key="9">
    <source>
        <dbReference type="Pfam" id="PF06441"/>
    </source>
</evidence>
<dbReference type="STRING" id="42155.A0A0R3QK78"/>
<dbReference type="Pfam" id="PF06441">
    <property type="entry name" value="EHN"/>
    <property type="match status" value="1"/>
</dbReference>
<dbReference type="PANTHER" id="PTHR21661">
    <property type="entry name" value="EPOXIDE HYDROLASE 1-RELATED"/>
    <property type="match status" value="1"/>
</dbReference>
<evidence type="ECO:0000313" key="12">
    <source>
        <dbReference type="WBParaSite" id="BTMF_0000798601-mRNA-1"/>
    </source>
</evidence>
<dbReference type="SUPFAM" id="SSF53474">
    <property type="entry name" value="alpha/beta-Hydrolases"/>
    <property type="match status" value="1"/>
</dbReference>
<dbReference type="EMBL" id="UZAG01015490">
    <property type="protein sequence ID" value="VDO20811.1"/>
    <property type="molecule type" value="Genomic_DNA"/>
</dbReference>
<sequence length="484" mass="55219">MIEIQNVGNLGIGQKTTKVMSNYSLQLILAVSVAIITYAIYAVKKDFSASHSHNIAIDGWFGRGKKRKDDERITPFKISVPEEAIQDLKFRLKNARINYEPLEDCNDFSYGFNSKYLKYVANYWLNKYNWKYHEGIINTLPQFTTEIEGLKASFQINQIHFIHAKPMHNNYEVIVPLLILHGWPGNVFEFLKIIPLLVDPIQQIGSDISITFEIIAPSIPGFGWSAAPIKKGFNTEVAARIFNKLMIRLGFSRYLLQGGDWGSNIATNIAFYYPENVIGLHLNMALVFNWKALLYTAFGTIAPRLAYSSQTFHQRATGAFLKDMLEETGYMHIQATKPDTIGAALNDSPIGLAAYILEKFSYGTNTTYRSLHDGGLTKKFTLDELLTIVSIYWFNNNIINAIRLYKEYFQNTPIFNKFNRYISIPTGYAAFPEDLMKQPEELMRTMYNITNYTEIKAGGHFAAFEEPKLLASDIIKFVKTIQLE</sequence>
<evidence type="ECO:0000256" key="2">
    <source>
        <dbReference type="ARBA" id="ARBA00004111"/>
    </source>
</evidence>
<organism evidence="12">
    <name type="scientific">Brugia timori</name>
    <dbReference type="NCBI Taxonomy" id="42155"/>
    <lineage>
        <taxon>Eukaryota</taxon>
        <taxon>Metazoa</taxon>
        <taxon>Ecdysozoa</taxon>
        <taxon>Nematoda</taxon>
        <taxon>Chromadorea</taxon>
        <taxon>Rhabditida</taxon>
        <taxon>Spirurina</taxon>
        <taxon>Spiruromorpha</taxon>
        <taxon>Filarioidea</taxon>
        <taxon>Onchocercidae</taxon>
        <taxon>Brugia</taxon>
    </lineage>
</organism>
<dbReference type="AlphaFoldDB" id="A0A0R3QK78"/>
<comment type="similarity">
    <text evidence="3">Belongs to the peptidase S33 family.</text>
</comment>
<proteinExistence type="inferred from homology"/>
<dbReference type="PANTHER" id="PTHR21661:SF35">
    <property type="entry name" value="EPOXIDE HYDROLASE"/>
    <property type="match status" value="1"/>
</dbReference>
<comment type="subcellular location">
    <subcellularLocation>
        <location evidence="2">Microsome membrane</location>
        <topology evidence="2">Single-pass membrane protein</topology>
    </subcellularLocation>
</comment>
<dbReference type="InterPro" id="IPR000639">
    <property type="entry name" value="Epox_hydrolase-like"/>
</dbReference>
<feature type="active site" description="Nucleophile" evidence="7">
    <location>
        <position position="260"/>
    </location>
</feature>
<evidence type="ECO:0000256" key="8">
    <source>
        <dbReference type="SAM" id="Phobius"/>
    </source>
</evidence>
<dbReference type="GO" id="GO:0033961">
    <property type="term" value="F:cis-stilbene-oxide hydrolase activity"/>
    <property type="evidence" value="ECO:0007669"/>
    <property type="project" value="UniProtKB-EC"/>
</dbReference>
<reference evidence="12" key="1">
    <citation type="submission" date="2017-02" db="UniProtKB">
        <authorList>
            <consortium name="WormBaseParasite"/>
        </authorList>
    </citation>
    <scope>IDENTIFICATION</scope>
</reference>
<dbReference type="InterPro" id="IPR016292">
    <property type="entry name" value="Epoxide_hydrolase"/>
</dbReference>
<keyword evidence="6" id="KW-0378">Hydrolase</keyword>
<dbReference type="PIRSF" id="PIRSF001112">
    <property type="entry name" value="Epoxide_hydrolase"/>
    <property type="match status" value="1"/>
</dbReference>
<comment type="catalytic activity">
    <reaction evidence="1">
        <text>1-(4-methoxyphenyl)-N-methyl-N-[(3-methyloxetan-3-yl)methyl]methanamine + H2O = 2-{[(4-methoxybenzyl)(methyl)amino]methyl}-2-methylpropane-1,3-diol</text>
        <dbReference type="Rhea" id="RHEA:55764"/>
        <dbReference type="ChEBI" id="CHEBI:15377"/>
        <dbReference type="ChEBI" id="CHEBI:139161"/>
        <dbReference type="ChEBI" id="CHEBI:139164"/>
        <dbReference type="EC" id="3.3.2.9"/>
    </reaction>
</comment>
<evidence type="ECO:0000256" key="6">
    <source>
        <dbReference type="ARBA" id="ARBA00022801"/>
    </source>
</evidence>
<feature type="active site" description="Proton acceptor" evidence="7">
    <location>
        <position position="460"/>
    </location>
</feature>
<protein>
    <recommendedName>
        <fullName evidence="4">microsomal epoxide hydrolase</fullName>
        <ecNumber evidence="4">3.3.2.9</ecNumber>
    </recommendedName>
</protein>
<accession>A0A0R3QK78</accession>
<dbReference type="WBParaSite" id="BTMF_0000798601-mRNA-1">
    <property type="protein sequence ID" value="BTMF_0000798601-mRNA-1"/>
    <property type="gene ID" value="BTMF_0000798601"/>
</dbReference>
<name>A0A0R3QK78_9BILA</name>
<dbReference type="PRINTS" id="PR00412">
    <property type="entry name" value="EPOXHYDRLASE"/>
</dbReference>
<dbReference type="Proteomes" id="UP000280834">
    <property type="component" value="Unassembled WGS sequence"/>
</dbReference>
<gene>
    <name evidence="10" type="ORF">BTMF_LOCUS6085</name>
</gene>
<dbReference type="InterPro" id="IPR010497">
    <property type="entry name" value="Epoxide_hydro_N"/>
</dbReference>
<evidence type="ECO:0000256" key="3">
    <source>
        <dbReference type="ARBA" id="ARBA00010088"/>
    </source>
</evidence>
<evidence type="ECO:0000313" key="11">
    <source>
        <dbReference type="Proteomes" id="UP000280834"/>
    </source>
</evidence>
<feature type="active site" description="Proton donor" evidence="7">
    <location>
        <position position="405"/>
    </location>
</feature>
<evidence type="ECO:0000256" key="1">
    <source>
        <dbReference type="ARBA" id="ARBA00000221"/>
    </source>
</evidence>
<keyword evidence="8" id="KW-0812">Transmembrane</keyword>
<keyword evidence="8" id="KW-0472">Membrane</keyword>
<reference evidence="10 11" key="2">
    <citation type="submission" date="2018-11" db="EMBL/GenBank/DDBJ databases">
        <authorList>
            <consortium name="Pathogen Informatics"/>
        </authorList>
    </citation>
    <scope>NUCLEOTIDE SEQUENCE [LARGE SCALE GENOMIC DNA]</scope>
</reference>
<keyword evidence="11" id="KW-1185">Reference proteome</keyword>
<dbReference type="EC" id="3.3.2.9" evidence="4"/>
<feature type="domain" description="Epoxide hydrolase N-terminal" evidence="9">
    <location>
        <begin position="73"/>
        <end position="190"/>
    </location>
</feature>
<keyword evidence="8" id="KW-1133">Transmembrane helix</keyword>
<dbReference type="Gene3D" id="3.40.50.1820">
    <property type="entry name" value="alpha/beta hydrolase"/>
    <property type="match status" value="1"/>
</dbReference>
<feature type="transmembrane region" description="Helical" evidence="8">
    <location>
        <begin position="23"/>
        <end position="43"/>
    </location>
</feature>
<evidence type="ECO:0000313" key="10">
    <source>
        <dbReference type="EMBL" id="VDO20811.1"/>
    </source>
</evidence>
<keyword evidence="5" id="KW-0058">Aromatic hydrocarbons catabolism</keyword>
<evidence type="ECO:0000256" key="4">
    <source>
        <dbReference type="ARBA" id="ARBA00012091"/>
    </source>
</evidence>
<dbReference type="InterPro" id="IPR029058">
    <property type="entry name" value="AB_hydrolase_fold"/>
</dbReference>